<feature type="chain" id="PRO_5042148914" description="Secreted protein" evidence="1">
    <location>
        <begin position="22"/>
        <end position="118"/>
    </location>
</feature>
<evidence type="ECO:0000313" key="3">
    <source>
        <dbReference type="Proteomes" id="UP001182556"/>
    </source>
</evidence>
<evidence type="ECO:0000313" key="2">
    <source>
        <dbReference type="EMBL" id="KAK1920770.1"/>
    </source>
</evidence>
<reference evidence="2" key="1">
    <citation type="submission" date="2023-02" db="EMBL/GenBank/DDBJ databases">
        <title>Identification and recombinant expression of a fungal hydrolase from Papiliotrema laurentii that hydrolyzes apple cutin and clears colloidal polyester polyurethane.</title>
        <authorList>
            <consortium name="DOE Joint Genome Institute"/>
            <person name="Roman V.A."/>
            <person name="Bojanowski C."/>
            <person name="Crable B.R."/>
            <person name="Wagner D.N."/>
            <person name="Hung C.S."/>
            <person name="Nadeau L.J."/>
            <person name="Schratz L."/>
            <person name="Haridas S."/>
            <person name="Pangilinan J."/>
            <person name="Lipzen A."/>
            <person name="Na H."/>
            <person name="Yan M."/>
            <person name="Ng V."/>
            <person name="Grigoriev I.V."/>
            <person name="Spatafora J.W."/>
            <person name="Barlow D."/>
            <person name="Biffinger J."/>
            <person name="Kelley-Loughnane N."/>
            <person name="Varaljay V.A."/>
            <person name="Crookes-Goodson W.J."/>
        </authorList>
    </citation>
    <scope>NUCLEOTIDE SEQUENCE</scope>
    <source>
        <strain evidence="2">5307AH</strain>
    </source>
</reference>
<keyword evidence="1" id="KW-0732">Signal</keyword>
<sequence length="118" mass="13008">MSLITSLFPFLFALSSKTARSAVGSLQARFECSWARRTAARLEQKVKRLGARGRLLRRVLGAVARRFIGTANESPDFAARNKFPWNPDGAVGVETRTDLWRGVKACRLGTPSQTATVQ</sequence>
<dbReference type="Proteomes" id="UP001182556">
    <property type="component" value="Unassembled WGS sequence"/>
</dbReference>
<dbReference type="AlphaFoldDB" id="A0AAD9FIM9"/>
<proteinExistence type="predicted"/>
<protein>
    <recommendedName>
        <fullName evidence="4">Secreted protein</fullName>
    </recommendedName>
</protein>
<comment type="caution">
    <text evidence="2">The sequence shown here is derived from an EMBL/GenBank/DDBJ whole genome shotgun (WGS) entry which is preliminary data.</text>
</comment>
<evidence type="ECO:0008006" key="4">
    <source>
        <dbReference type="Google" id="ProtNLM"/>
    </source>
</evidence>
<name>A0AAD9FIM9_PAPLA</name>
<keyword evidence="3" id="KW-1185">Reference proteome</keyword>
<dbReference type="EMBL" id="JAODAN010000012">
    <property type="protein sequence ID" value="KAK1920770.1"/>
    <property type="molecule type" value="Genomic_DNA"/>
</dbReference>
<accession>A0AAD9FIM9</accession>
<evidence type="ECO:0000256" key="1">
    <source>
        <dbReference type="SAM" id="SignalP"/>
    </source>
</evidence>
<feature type="signal peptide" evidence="1">
    <location>
        <begin position="1"/>
        <end position="21"/>
    </location>
</feature>
<organism evidence="2 3">
    <name type="scientific">Papiliotrema laurentii</name>
    <name type="common">Cryptococcus laurentii</name>
    <dbReference type="NCBI Taxonomy" id="5418"/>
    <lineage>
        <taxon>Eukaryota</taxon>
        <taxon>Fungi</taxon>
        <taxon>Dikarya</taxon>
        <taxon>Basidiomycota</taxon>
        <taxon>Agaricomycotina</taxon>
        <taxon>Tremellomycetes</taxon>
        <taxon>Tremellales</taxon>
        <taxon>Rhynchogastremaceae</taxon>
        <taxon>Papiliotrema</taxon>
    </lineage>
</organism>
<gene>
    <name evidence="2" type="ORF">DB88DRAFT_475366</name>
</gene>